<keyword evidence="2" id="KW-1185">Reference proteome</keyword>
<reference evidence="2" key="1">
    <citation type="journal article" date="2019" name="Int. J. Syst. Evol. Microbiol.">
        <title>The Global Catalogue of Microorganisms (GCM) 10K type strain sequencing project: providing services to taxonomists for standard genome sequencing and annotation.</title>
        <authorList>
            <consortium name="The Broad Institute Genomics Platform"/>
            <consortium name="The Broad Institute Genome Sequencing Center for Infectious Disease"/>
            <person name="Wu L."/>
            <person name="Ma J."/>
        </authorList>
    </citation>
    <scope>NUCLEOTIDE SEQUENCE [LARGE SCALE GENOMIC DNA]</scope>
    <source>
        <strain evidence="2">CGMCC 1.6774</strain>
    </source>
</reference>
<comment type="caution">
    <text evidence="1">The sequence shown here is derived from an EMBL/GenBank/DDBJ whole genome shotgun (WGS) entry which is preliminary data.</text>
</comment>
<dbReference type="InterPro" id="IPR003477">
    <property type="entry name" value="PemK-like"/>
</dbReference>
<dbReference type="Gene3D" id="2.30.30.110">
    <property type="match status" value="1"/>
</dbReference>
<evidence type="ECO:0000313" key="1">
    <source>
        <dbReference type="EMBL" id="MFD2182305.1"/>
    </source>
</evidence>
<dbReference type="SUPFAM" id="SSF50118">
    <property type="entry name" value="Cell growth inhibitor/plasmid maintenance toxic component"/>
    <property type="match status" value="1"/>
</dbReference>
<protein>
    <submittedName>
        <fullName evidence="1">Type II toxin-antitoxin system PemK/MazF family toxin</fullName>
    </submittedName>
</protein>
<dbReference type="PANTHER" id="PTHR33988">
    <property type="entry name" value="ENDORIBONUCLEASE MAZF-RELATED"/>
    <property type="match status" value="1"/>
</dbReference>
<evidence type="ECO:0000313" key="2">
    <source>
        <dbReference type="Proteomes" id="UP001597314"/>
    </source>
</evidence>
<gene>
    <name evidence="1" type="ORF">ACFSOX_09090</name>
</gene>
<dbReference type="RefSeq" id="WP_378477486.1">
    <property type="nucleotide sequence ID" value="NZ_JBHUIW010000008.1"/>
</dbReference>
<dbReference type="Pfam" id="PF02452">
    <property type="entry name" value="PemK_toxin"/>
    <property type="match status" value="1"/>
</dbReference>
<accession>A0ABW5AIG7</accession>
<organism evidence="1 2">
    <name type="scientific">Rhodoplanes azumiensis</name>
    <dbReference type="NCBI Taxonomy" id="1897628"/>
    <lineage>
        <taxon>Bacteria</taxon>
        <taxon>Pseudomonadati</taxon>
        <taxon>Pseudomonadota</taxon>
        <taxon>Alphaproteobacteria</taxon>
        <taxon>Hyphomicrobiales</taxon>
        <taxon>Nitrobacteraceae</taxon>
        <taxon>Rhodoplanes</taxon>
    </lineage>
</organism>
<proteinExistence type="predicted"/>
<dbReference type="InterPro" id="IPR011067">
    <property type="entry name" value="Plasmid_toxin/cell-grow_inhib"/>
</dbReference>
<sequence length="109" mass="11673">MKRGDLVLVVLSGDLGKPRPAVVVQADALGPDTNTVLVCPLTSDVTEDLPLRPTIRFSTQTGLVVQSQIMTDKIVAARRDRIRRPLGRLDSATVRDLNSALMVVLGLAG</sequence>
<dbReference type="EMBL" id="JBHUIW010000008">
    <property type="protein sequence ID" value="MFD2182305.1"/>
    <property type="molecule type" value="Genomic_DNA"/>
</dbReference>
<name>A0ABW5AIG7_9BRAD</name>
<dbReference type="Proteomes" id="UP001597314">
    <property type="component" value="Unassembled WGS sequence"/>
</dbReference>